<dbReference type="Proteomes" id="UP001183176">
    <property type="component" value="Unassembled WGS sequence"/>
</dbReference>
<protein>
    <submittedName>
        <fullName evidence="1">DUF2877 domain-containing protein</fullName>
    </submittedName>
</protein>
<accession>A0ABU2J4W6</accession>
<name>A0ABU2J4W6_9ACTN</name>
<dbReference type="InterPro" id="IPR021530">
    <property type="entry name" value="AllH-like"/>
</dbReference>
<reference evidence="2" key="1">
    <citation type="submission" date="2023-07" db="EMBL/GenBank/DDBJ databases">
        <title>30 novel species of actinomycetes from the DSMZ collection.</title>
        <authorList>
            <person name="Nouioui I."/>
        </authorList>
    </citation>
    <scope>NUCLEOTIDE SEQUENCE [LARGE SCALE GENOMIC DNA]</scope>
    <source>
        <strain evidence="2">DSM 44399</strain>
    </source>
</reference>
<proteinExistence type="predicted"/>
<organism evidence="1 2">
    <name type="scientific">Jatrophihabitans lederbergiae</name>
    <dbReference type="NCBI Taxonomy" id="3075547"/>
    <lineage>
        <taxon>Bacteria</taxon>
        <taxon>Bacillati</taxon>
        <taxon>Actinomycetota</taxon>
        <taxon>Actinomycetes</taxon>
        <taxon>Jatrophihabitantales</taxon>
        <taxon>Jatrophihabitantaceae</taxon>
        <taxon>Jatrophihabitans</taxon>
    </lineage>
</organism>
<evidence type="ECO:0000313" key="2">
    <source>
        <dbReference type="Proteomes" id="UP001183176"/>
    </source>
</evidence>
<dbReference type="EMBL" id="JAVREH010000001">
    <property type="protein sequence ID" value="MDT0260022.1"/>
    <property type="molecule type" value="Genomic_DNA"/>
</dbReference>
<dbReference type="Pfam" id="PF11392">
    <property type="entry name" value="AllH"/>
    <property type="match status" value="1"/>
</dbReference>
<gene>
    <name evidence="1" type="ORF">RM423_01290</name>
</gene>
<sequence length="289" mass="28632">MASIVVRHCPSSPIRLSGTATEFARDELHRTAGPLTVLGAFPTALYLGTASGAVLALLAGDAVQLPIGVTVPGSSRSLPLDRYTGPARAAGGMLRVSGCVGTLDVVIRRLRPSGLIPVGIPVPGQVAEAVRMLAATEIDPALARRLAHAGNLQSTAEAVGALLGRGLGLTPAGDDVLCGALAGGVLFDRPIEVLRHAVLGALAARPRATTSLSRQLLLSAVAGHGLAEVSALGKAVCGTDSGILSAACARLAAIGHSSGAALAMGVLAMAGSSGNAAGSPGNAVEGTYW</sequence>
<evidence type="ECO:0000313" key="1">
    <source>
        <dbReference type="EMBL" id="MDT0260022.1"/>
    </source>
</evidence>
<dbReference type="RefSeq" id="WP_311421178.1">
    <property type="nucleotide sequence ID" value="NZ_JAVREH010000001.1"/>
</dbReference>
<comment type="caution">
    <text evidence="1">The sequence shown here is derived from an EMBL/GenBank/DDBJ whole genome shotgun (WGS) entry which is preliminary data.</text>
</comment>
<keyword evidence="2" id="KW-1185">Reference proteome</keyword>